<reference evidence="1 2" key="1">
    <citation type="journal article" date="2017" name="ISME J.">
        <title>Energy and carbon metabolisms in a deep terrestrial subsurface fluid microbial community.</title>
        <authorList>
            <person name="Momper L."/>
            <person name="Jungbluth S.P."/>
            <person name="Lee M.D."/>
            <person name="Amend J.P."/>
        </authorList>
    </citation>
    <scope>NUCLEOTIDE SEQUENCE [LARGE SCALE GENOMIC DNA]</scope>
    <source>
        <strain evidence="1">SURF_5</strain>
    </source>
</reference>
<protein>
    <submittedName>
        <fullName evidence="1">DUF2284 domain-containing protein</fullName>
    </submittedName>
</protein>
<organism evidence="1 2">
    <name type="scientific">Abyssobacteria bacterium (strain SURF_5)</name>
    <dbReference type="NCBI Taxonomy" id="2093360"/>
    <lineage>
        <taxon>Bacteria</taxon>
        <taxon>Pseudomonadati</taxon>
        <taxon>Candidatus Hydrogenedentota</taxon>
        <taxon>Candidatus Abyssobacteria</taxon>
    </lineage>
</organism>
<dbReference type="InterPro" id="IPR019271">
    <property type="entry name" value="DUF2284_metal-binding"/>
</dbReference>
<dbReference type="EMBL" id="QZKU01000110">
    <property type="protein sequence ID" value="RJP17802.1"/>
    <property type="molecule type" value="Genomic_DNA"/>
</dbReference>
<evidence type="ECO:0000313" key="1">
    <source>
        <dbReference type="EMBL" id="RJP17802.1"/>
    </source>
</evidence>
<dbReference type="Proteomes" id="UP000265882">
    <property type="component" value="Unassembled WGS sequence"/>
</dbReference>
<dbReference type="Pfam" id="PF10050">
    <property type="entry name" value="DUF2284"/>
    <property type="match status" value="1"/>
</dbReference>
<comment type="caution">
    <text evidence="1">The sequence shown here is derived from an EMBL/GenBank/DDBJ whole genome shotgun (WGS) entry which is preliminary data.</text>
</comment>
<evidence type="ECO:0000313" key="2">
    <source>
        <dbReference type="Proteomes" id="UP000265882"/>
    </source>
</evidence>
<gene>
    <name evidence="1" type="ORF">C4520_15645</name>
</gene>
<dbReference type="AlphaFoldDB" id="A0A3A4NEK7"/>
<sequence length="173" mass="19384">MAQETIQKDLNRLEIFAQEKGAVVAKKIAIEHVVTDERVYYKCLYGCPNYNSSKMCPPNTPPPTEFEKALRKYGWGILVKTRPHEINDIVVAVEREAFLLGHYLALGLRGGPCPLCSECTDPAEHCRNPEKARPAMEAVGIDVFATLKNAGIPAELKKDSEDEWFFHGLILVE</sequence>
<name>A0A3A4NEK7_ABYX5</name>
<proteinExistence type="predicted"/>
<accession>A0A3A4NEK7</accession>